<name>A0A1T5MF43_9FIRM</name>
<dbReference type="OrthoDB" id="2796at2"/>
<dbReference type="CDD" id="cd13675">
    <property type="entry name" value="PBP2_TRAP_SBP_like_5"/>
    <property type="match status" value="1"/>
</dbReference>
<dbReference type="PIRSF" id="PIRSF006470">
    <property type="entry name" value="DctB"/>
    <property type="match status" value="1"/>
</dbReference>
<dbReference type="Proteomes" id="UP000190285">
    <property type="component" value="Unassembled WGS sequence"/>
</dbReference>
<reference evidence="5 6" key="1">
    <citation type="submission" date="2017-02" db="EMBL/GenBank/DDBJ databases">
        <authorList>
            <person name="Peterson S.W."/>
        </authorList>
    </citation>
    <scope>NUCLEOTIDE SEQUENCE [LARGE SCALE GENOMIC DNA]</scope>
    <source>
        <strain evidence="5 6">M1</strain>
    </source>
</reference>
<dbReference type="InterPro" id="IPR004682">
    <property type="entry name" value="TRAP_DctP"/>
</dbReference>
<feature type="signal peptide" evidence="4">
    <location>
        <begin position="1"/>
        <end position="20"/>
    </location>
</feature>
<evidence type="ECO:0000256" key="1">
    <source>
        <dbReference type="ARBA" id="ARBA00009023"/>
    </source>
</evidence>
<dbReference type="STRING" id="36842.SAMN02194393_04568"/>
<dbReference type="PANTHER" id="PTHR33376:SF7">
    <property type="entry name" value="C4-DICARBOXYLATE-BINDING PROTEIN DCTB"/>
    <property type="match status" value="1"/>
</dbReference>
<dbReference type="NCBIfam" id="TIGR00787">
    <property type="entry name" value="dctP"/>
    <property type="match status" value="1"/>
</dbReference>
<dbReference type="InterPro" id="IPR018389">
    <property type="entry name" value="DctP_fam"/>
</dbReference>
<organism evidence="5 6">
    <name type="scientific">Maledivibacter halophilus</name>
    <dbReference type="NCBI Taxonomy" id="36842"/>
    <lineage>
        <taxon>Bacteria</taxon>
        <taxon>Bacillati</taxon>
        <taxon>Bacillota</taxon>
        <taxon>Clostridia</taxon>
        <taxon>Peptostreptococcales</taxon>
        <taxon>Caminicellaceae</taxon>
        <taxon>Maledivibacter</taxon>
    </lineage>
</organism>
<evidence type="ECO:0000313" key="5">
    <source>
        <dbReference type="EMBL" id="SKC86538.1"/>
    </source>
</evidence>
<protein>
    <submittedName>
        <fullName evidence="5">Tripartite ATP-independent transporter solute receptor, DctP family</fullName>
    </submittedName>
</protein>
<evidence type="ECO:0000256" key="2">
    <source>
        <dbReference type="ARBA" id="ARBA00022448"/>
    </source>
</evidence>
<dbReference type="RefSeq" id="WP_079494966.1">
    <property type="nucleotide sequence ID" value="NZ_FUZT01000014.1"/>
</dbReference>
<feature type="chain" id="PRO_5038775105" evidence="4">
    <location>
        <begin position="21"/>
        <end position="343"/>
    </location>
</feature>
<gene>
    <name evidence="5" type="ORF">SAMN02194393_04568</name>
</gene>
<dbReference type="EMBL" id="FUZT01000014">
    <property type="protein sequence ID" value="SKC86538.1"/>
    <property type="molecule type" value="Genomic_DNA"/>
</dbReference>
<evidence type="ECO:0000313" key="6">
    <source>
        <dbReference type="Proteomes" id="UP000190285"/>
    </source>
</evidence>
<dbReference type="Gene3D" id="3.40.190.170">
    <property type="entry name" value="Bacterial extracellular solute-binding protein, family 7"/>
    <property type="match status" value="1"/>
</dbReference>
<comment type="similarity">
    <text evidence="1">Belongs to the bacterial solute-binding protein 7 family.</text>
</comment>
<keyword evidence="2" id="KW-0813">Transport</keyword>
<evidence type="ECO:0000256" key="4">
    <source>
        <dbReference type="SAM" id="SignalP"/>
    </source>
</evidence>
<evidence type="ECO:0000256" key="3">
    <source>
        <dbReference type="ARBA" id="ARBA00022729"/>
    </source>
</evidence>
<keyword evidence="3 4" id="KW-0732">Signal</keyword>
<sequence length="343" mass="38530">MKRFFIITLTLFLVLSLVTACGSSKQGADSTDKNQSKAEKIVIKVGHGNPESNAIHQGWVKFKELVEEKSNGNMEVKIYPNGQLGGDRELIEALQMGNITMGSPSSAPLASFDKEFFVLDIPFMFKDREAAYKALDGEAGKELLKTLESFNIKGLAFMENGFRNLTNSRNPVKTPEDLDGLKIRTMENEIHLSAWSKLGANPTPMAFGELFTALQQKTVDGQENPFELIYSVKFHEVQKYISKTQHIYSPYVIIINKDFYANLSDENKEIINECVAEATNYQRELAKAKDMESEEAIKEAGVEVIELSDTEKGMFKEKLVPLYDEVKKKSGEKIVELFINATK</sequence>
<keyword evidence="6" id="KW-1185">Reference proteome</keyword>
<dbReference type="Pfam" id="PF03480">
    <property type="entry name" value="DctP"/>
    <property type="match status" value="1"/>
</dbReference>
<dbReference type="AlphaFoldDB" id="A0A1T5MF43"/>
<dbReference type="PANTHER" id="PTHR33376">
    <property type="match status" value="1"/>
</dbReference>
<accession>A0A1T5MF43</accession>
<dbReference type="NCBIfam" id="NF037995">
    <property type="entry name" value="TRAP_S1"/>
    <property type="match status" value="1"/>
</dbReference>
<dbReference type="PROSITE" id="PS51257">
    <property type="entry name" value="PROKAR_LIPOPROTEIN"/>
    <property type="match status" value="1"/>
</dbReference>
<dbReference type="InterPro" id="IPR038404">
    <property type="entry name" value="TRAP_DctP_sf"/>
</dbReference>
<dbReference type="GO" id="GO:0055085">
    <property type="term" value="P:transmembrane transport"/>
    <property type="evidence" value="ECO:0007669"/>
    <property type="project" value="InterPro"/>
</dbReference>
<proteinExistence type="inferred from homology"/>
<keyword evidence="5" id="KW-0675">Receptor</keyword>
<dbReference type="GO" id="GO:0030288">
    <property type="term" value="C:outer membrane-bounded periplasmic space"/>
    <property type="evidence" value="ECO:0007669"/>
    <property type="project" value="InterPro"/>
</dbReference>